<dbReference type="GO" id="GO:0055085">
    <property type="term" value="P:transmembrane transport"/>
    <property type="evidence" value="ECO:0007669"/>
    <property type="project" value="UniProtKB-ARBA"/>
</dbReference>
<dbReference type="GO" id="GO:0005524">
    <property type="term" value="F:ATP binding"/>
    <property type="evidence" value="ECO:0007669"/>
    <property type="project" value="UniProtKB-KW"/>
</dbReference>
<dbReference type="EMBL" id="SMKZ01000002">
    <property type="protein sequence ID" value="TDE14982.1"/>
    <property type="molecule type" value="Genomic_DNA"/>
</dbReference>
<feature type="domain" description="ABC transporter" evidence="5">
    <location>
        <begin position="20"/>
        <end position="271"/>
    </location>
</feature>
<dbReference type="InterPro" id="IPR050319">
    <property type="entry name" value="ABC_transp_ATP-bind"/>
</dbReference>
<dbReference type="AlphaFoldDB" id="A0A4R5DL82"/>
<gene>
    <name evidence="6" type="ORF">E1269_02395</name>
</gene>
<evidence type="ECO:0000259" key="5">
    <source>
        <dbReference type="PROSITE" id="PS50893"/>
    </source>
</evidence>
<dbReference type="GO" id="GO:0016887">
    <property type="term" value="F:ATP hydrolysis activity"/>
    <property type="evidence" value="ECO:0007669"/>
    <property type="project" value="InterPro"/>
</dbReference>
<dbReference type="PROSITE" id="PS50893">
    <property type="entry name" value="ABC_TRANSPORTER_2"/>
    <property type="match status" value="1"/>
</dbReference>
<dbReference type="PANTHER" id="PTHR43776">
    <property type="entry name" value="TRANSPORT ATP-BINDING PROTEIN"/>
    <property type="match status" value="1"/>
</dbReference>
<organism evidence="6 7">
    <name type="scientific">Jiangella asiatica</name>
    <dbReference type="NCBI Taxonomy" id="2530372"/>
    <lineage>
        <taxon>Bacteria</taxon>
        <taxon>Bacillati</taxon>
        <taxon>Actinomycetota</taxon>
        <taxon>Actinomycetes</taxon>
        <taxon>Jiangellales</taxon>
        <taxon>Jiangellaceae</taxon>
        <taxon>Jiangella</taxon>
    </lineage>
</organism>
<dbReference type="RefSeq" id="WP_131890680.1">
    <property type="nucleotide sequence ID" value="NZ_SMKZ01000002.1"/>
</dbReference>
<dbReference type="Pfam" id="PF00005">
    <property type="entry name" value="ABC_tran"/>
    <property type="match status" value="1"/>
</dbReference>
<comment type="caution">
    <text evidence="6">The sequence shown here is derived from an EMBL/GenBank/DDBJ whole genome shotgun (WGS) entry which is preliminary data.</text>
</comment>
<dbReference type="InterPro" id="IPR003593">
    <property type="entry name" value="AAA+_ATPase"/>
</dbReference>
<dbReference type="FunFam" id="3.40.50.300:FF:000016">
    <property type="entry name" value="Oligopeptide ABC transporter ATP-binding component"/>
    <property type="match status" value="1"/>
</dbReference>
<dbReference type="Pfam" id="PF08352">
    <property type="entry name" value="oligo_HPY"/>
    <property type="match status" value="1"/>
</dbReference>
<dbReference type="CDD" id="cd03257">
    <property type="entry name" value="ABC_NikE_OppD_transporters"/>
    <property type="match status" value="1"/>
</dbReference>
<evidence type="ECO:0000256" key="1">
    <source>
        <dbReference type="ARBA" id="ARBA00005417"/>
    </source>
</evidence>
<evidence type="ECO:0000256" key="3">
    <source>
        <dbReference type="ARBA" id="ARBA00022741"/>
    </source>
</evidence>
<protein>
    <submittedName>
        <fullName evidence="6">ATP-binding cassette domain-containing protein</fullName>
    </submittedName>
</protein>
<dbReference type="NCBIfam" id="TIGR01727">
    <property type="entry name" value="oligo_HPY"/>
    <property type="match status" value="1"/>
</dbReference>
<accession>A0A4R5DL82</accession>
<dbReference type="InterPro" id="IPR003439">
    <property type="entry name" value="ABC_transporter-like_ATP-bd"/>
</dbReference>
<dbReference type="SMART" id="SM00382">
    <property type="entry name" value="AAA"/>
    <property type="match status" value="1"/>
</dbReference>
<dbReference type="PANTHER" id="PTHR43776:SF7">
    <property type="entry name" value="D,D-DIPEPTIDE TRANSPORT ATP-BINDING PROTEIN DDPF-RELATED"/>
    <property type="match status" value="1"/>
</dbReference>
<dbReference type="Proteomes" id="UP000294739">
    <property type="component" value="Unassembled WGS sequence"/>
</dbReference>
<evidence type="ECO:0000256" key="4">
    <source>
        <dbReference type="ARBA" id="ARBA00022840"/>
    </source>
</evidence>
<evidence type="ECO:0000313" key="6">
    <source>
        <dbReference type="EMBL" id="TDE14982.1"/>
    </source>
</evidence>
<evidence type="ECO:0000256" key="2">
    <source>
        <dbReference type="ARBA" id="ARBA00022448"/>
    </source>
</evidence>
<dbReference type="InParanoid" id="A0A4R5DL82"/>
<keyword evidence="3" id="KW-0547">Nucleotide-binding</keyword>
<keyword evidence="2" id="KW-0813">Transport</keyword>
<dbReference type="InterPro" id="IPR027417">
    <property type="entry name" value="P-loop_NTPase"/>
</dbReference>
<dbReference type="PROSITE" id="PS00211">
    <property type="entry name" value="ABC_TRANSPORTER_1"/>
    <property type="match status" value="1"/>
</dbReference>
<keyword evidence="7" id="KW-1185">Reference proteome</keyword>
<sequence length="353" mass="38936">MSLLRPRAAGGESPVSAAMLQVRSARKTFESRGIVGLGRGESIQAVRDVSFDLAEGETMALVGESGCGKTTLARMVVGLETPTSGSITFEGRDLSTLRPAQVRQVRRRIQMVFQDPYASLNPYHTVERIVSEPWRAFPDAVAKADRPARIREILRLVGLDDRFAERFPHQLSGGQRQRVGIARALAVEPRLIVCDEPVASLDVSVQAQIVNLLRDLQDRLGVAYLFITHDLRLVSHIADRVGVMYLGKLVESGATEDIYDRATHPYTQALLGNVPLTHPWREDRPQFVLGGEVPSPADPPSGCGFRTRCWRADQRCADEEPALVDRLGHPSACHYASFDLEHGATTTLPKERT</sequence>
<dbReference type="OrthoDB" id="5357528at2"/>
<keyword evidence="4 6" id="KW-0067">ATP-binding</keyword>
<reference evidence="6 7" key="1">
    <citation type="submission" date="2019-03" db="EMBL/GenBank/DDBJ databases">
        <title>Draft genome sequences of novel Actinobacteria.</title>
        <authorList>
            <person name="Sahin N."/>
            <person name="Ay H."/>
            <person name="Saygin H."/>
        </authorList>
    </citation>
    <scope>NUCLEOTIDE SEQUENCE [LARGE SCALE GENOMIC DNA]</scope>
    <source>
        <strain evidence="6 7">5K138</strain>
    </source>
</reference>
<evidence type="ECO:0000313" key="7">
    <source>
        <dbReference type="Proteomes" id="UP000294739"/>
    </source>
</evidence>
<proteinExistence type="inferred from homology"/>
<dbReference type="GO" id="GO:0015833">
    <property type="term" value="P:peptide transport"/>
    <property type="evidence" value="ECO:0007669"/>
    <property type="project" value="InterPro"/>
</dbReference>
<name>A0A4R5DL82_9ACTN</name>
<dbReference type="SUPFAM" id="SSF52540">
    <property type="entry name" value="P-loop containing nucleoside triphosphate hydrolases"/>
    <property type="match status" value="1"/>
</dbReference>
<dbReference type="Gene3D" id="3.40.50.300">
    <property type="entry name" value="P-loop containing nucleotide triphosphate hydrolases"/>
    <property type="match status" value="1"/>
</dbReference>
<comment type="similarity">
    <text evidence="1">Belongs to the ABC transporter superfamily.</text>
</comment>
<dbReference type="InterPro" id="IPR013563">
    <property type="entry name" value="Oligopep_ABC_C"/>
</dbReference>
<dbReference type="InterPro" id="IPR017871">
    <property type="entry name" value="ABC_transporter-like_CS"/>
</dbReference>